<sequence length="49" mass="5196">MLLRPDPAQRGRPVEIRGLATGMSEAAGYAALTAARWITGRRTQRSGGA</sequence>
<protein>
    <submittedName>
        <fullName evidence="1">Uncharacterized protein</fullName>
    </submittedName>
</protein>
<reference evidence="1" key="1">
    <citation type="submission" date="2022-08" db="EMBL/GenBank/DDBJ databases">
        <authorList>
            <person name="Tian L."/>
        </authorList>
    </citation>
    <scope>NUCLEOTIDE SEQUENCE</scope>
    <source>
        <strain evidence="1">CM253</strain>
        <plasmid evidence="1">psa3239</plasmid>
    </source>
</reference>
<proteinExistence type="predicted"/>
<dbReference type="GeneID" id="95578916"/>
<dbReference type="RefSeq" id="WP_257858353.1">
    <property type="nucleotide sequence ID" value="NZ_CP102516.1"/>
</dbReference>
<keyword evidence="1" id="KW-0614">Plasmid</keyword>
<dbReference type="Proteomes" id="UP001057738">
    <property type="component" value="Plasmid psa3239"/>
</dbReference>
<keyword evidence="2" id="KW-1185">Reference proteome</keyword>
<dbReference type="EMBL" id="CP102516">
    <property type="protein sequence ID" value="UUY52630.1"/>
    <property type="molecule type" value="Genomic_DNA"/>
</dbReference>
<accession>A0ABY5Q8W8</accession>
<gene>
    <name evidence="1" type="ORF">NRK68_35845</name>
</gene>
<organism evidence="1 2">
    <name type="scientific">Streptomyces yangpuensis</name>
    <dbReference type="NCBI Taxonomy" id="1648182"/>
    <lineage>
        <taxon>Bacteria</taxon>
        <taxon>Bacillati</taxon>
        <taxon>Actinomycetota</taxon>
        <taxon>Actinomycetes</taxon>
        <taxon>Kitasatosporales</taxon>
        <taxon>Streptomycetaceae</taxon>
        <taxon>Streptomyces</taxon>
    </lineage>
</organism>
<geneLocation type="plasmid" evidence="1 2">
    <name>psa3239</name>
</geneLocation>
<evidence type="ECO:0000313" key="2">
    <source>
        <dbReference type="Proteomes" id="UP001057738"/>
    </source>
</evidence>
<name>A0ABY5Q8W8_9ACTN</name>
<evidence type="ECO:0000313" key="1">
    <source>
        <dbReference type="EMBL" id="UUY52630.1"/>
    </source>
</evidence>